<protein>
    <submittedName>
        <fullName evidence="1">Uncharacterized protein</fullName>
    </submittedName>
</protein>
<dbReference type="AlphaFoldDB" id="A0A6G1CY03"/>
<comment type="caution">
    <text evidence="1">The sequence shown here is derived from an EMBL/GenBank/DDBJ whole genome shotgun (WGS) entry which is preliminary data.</text>
</comment>
<evidence type="ECO:0000313" key="1">
    <source>
        <dbReference type="EMBL" id="KAF0905002.1"/>
    </source>
</evidence>
<dbReference type="Proteomes" id="UP000479710">
    <property type="component" value="Unassembled WGS sequence"/>
</dbReference>
<reference evidence="1 2" key="1">
    <citation type="submission" date="2019-11" db="EMBL/GenBank/DDBJ databases">
        <title>Whole genome sequence of Oryza granulata.</title>
        <authorList>
            <person name="Li W."/>
        </authorList>
    </citation>
    <scope>NUCLEOTIDE SEQUENCE [LARGE SCALE GENOMIC DNA]</scope>
    <source>
        <strain evidence="2">cv. Menghai</strain>
        <tissue evidence="1">Leaf</tissue>
    </source>
</reference>
<evidence type="ECO:0000313" key="2">
    <source>
        <dbReference type="Proteomes" id="UP000479710"/>
    </source>
</evidence>
<dbReference type="EMBL" id="SPHZ02000008">
    <property type="protein sequence ID" value="KAF0905002.1"/>
    <property type="molecule type" value="Genomic_DNA"/>
</dbReference>
<accession>A0A6G1CY03</accession>
<proteinExistence type="predicted"/>
<organism evidence="1 2">
    <name type="scientific">Oryza meyeriana var. granulata</name>
    <dbReference type="NCBI Taxonomy" id="110450"/>
    <lineage>
        <taxon>Eukaryota</taxon>
        <taxon>Viridiplantae</taxon>
        <taxon>Streptophyta</taxon>
        <taxon>Embryophyta</taxon>
        <taxon>Tracheophyta</taxon>
        <taxon>Spermatophyta</taxon>
        <taxon>Magnoliopsida</taxon>
        <taxon>Liliopsida</taxon>
        <taxon>Poales</taxon>
        <taxon>Poaceae</taxon>
        <taxon>BOP clade</taxon>
        <taxon>Oryzoideae</taxon>
        <taxon>Oryzeae</taxon>
        <taxon>Oryzinae</taxon>
        <taxon>Oryza</taxon>
        <taxon>Oryza meyeriana</taxon>
    </lineage>
</organism>
<keyword evidence="2" id="KW-1185">Reference proteome</keyword>
<sequence length="88" mass="9152">MPSFIHRFEACGNAELCFELAGNQQSPHAYRTTAPRDCSCCTSPVQYNPATVPTTLPAASVHATTAAHARPCPAAACNLNSTAASSCL</sequence>
<name>A0A6G1CY03_9ORYZ</name>
<gene>
    <name evidence="1" type="ORF">E2562_039426</name>
</gene>